<reference evidence="1 2" key="1">
    <citation type="submission" date="2020-06" db="EMBL/GenBank/DDBJ databases">
        <title>Actinokineospora xiongansis sp. nov., isolated from soil of Baiyangdian.</title>
        <authorList>
            <person name="Zhang X."/>
        </authorList>
    </citation>
    <scope>NUCLEOTIDE SEQUENCE [LARGE SCALE GENOMIC DNA]</scope>
    <source>
        <strain evidence="1 2">HBU206404</strain>
    </source>
</reference>
<dbReference type="InterPro" id="IPR047324">
    <property type="entry name" value="LbH_gamma_CA-like"/>
</dbReference>
<dbReference type="PANTHER" id="PTHR13061">
    <property type="entry name" value="DYNACTIN SUBUNIT P25"/>
    <property type="match status" value="1"/>
</dbReference>
<dbReference type="Gene3D" id="2.160.10.10">
    <property type="entry name" value="Hexapeptide repeat proteins"/>
    <property type="match status" value="1"/>
</dbReference>
<dbReference type="CDD" id="cd04645">
    <property type="entry name" value="LbH_gamma_CA_like"/>
    <property type="match status" value="1"/>
</dbReference>
<organism evidence="1 2">
    <name type="scientific">Actinokineospora xionganensis</name>
    <dbReference type="NCBI Taxonomy" id="2684470"/>
    <lineage>
        <taxon>Bacteria</taxon>
        <taxon>Bacillati</taxon>
        <taxon>Actinomycetota</taxon>
        <taxon>Actinomycetes</taxon>
        <taxon>Pseudonocardiales</taxon>
        <taxon>Pseudonocardiaceae</taxon>
        <taxon>Actinokineospora</taxon>
    </lineage>
</organism>
<gene>
    <name evidence="1" type="ORF">GPZ80_09525</name>
</gene>
<dbReference type="RefSeq" id="WP_187219927.1">
    <property type="nucleotide sequence ID" value="NZ_JABVED010000004.1"/>
</dbReference>
<dbReference type="InterPro" id="IPR011004">
    <property type="entry name" value="Trimer_LpxA-like_sf"/>
</dbReference>
<keyword evidence="2" id="KW-1185">Reference proteome</keyword>
<dbReference type="SUPFAM" id="SSF51161">
    <property type="entry name" value="Trimeric LpxA-like enzymes"/>
    <property type="match status" value="1"/>
</dbReference>
<accession>A0ABR7L4F6</accession>
<dbReference type="InterPro" id="IPR050484">
    <property type="entry name" value="Transf_Hexapept/Carb_Anhydrase"/>
</dbReference>
<dbReference type="EMBL" id="JABVED010000004">
    <property type="protein sequence ID" value="MBC6447408.1"/>
    <property type="molecule type" value="Genomic_DNA"/>
</dbReference>
<comment type="caution">
    <text evidence="1">The sequence shown here is derived from an EMBL/GenBank/DDBJ whole genome shotgun (WGS) entry which is preliminary data.</text>
</comment>
<name>A0ABR7L4F6_9PSEU</name>
<dbReference type="PANTHER" id="PTHR13061:SF29">
    <property type="entry name" value="GAMMA CARBONIC ANHYDRASE-LIKE 1, MITOCHONDRIAL-RELATED"/>
    <property type="match status" value="1"/>
</dbReference>
<sequence length="176" mass="17888">MPLFSFEGKSPSIHPTAFIAPTATLVGDVIVEEGASVWYNAVIRGDFEQVIIRAGANVQDGAVLHAPPGMPCVIGAGATVAHACVVHGATVGAEALIANGATVLDGAKIGARTLVAAHSLVVGGAEIPDEVLVTGSPAKVKGPIAGTGAEFWVNVNPQAYRDLAARHRAGVRLIEE</sequence>
<evidence type="ECO:0000313" key="2">
    <source>
        <dbReference type="Proteomes" id="UP000734823"/>
    </source>
</evidence>
<proteinExistence type="predicted"/>
<dbReference type="Proteomes" id="UP000734823">
    <property type="component" value="Unassembled WGS sequence"/>
</dbReference>
<evidence type="ECO:0000313" key="1">
    <source>
        <dbReference type="EMBL" id="MBC6447408.1"/>
    </source>
</evidence>
<protein>
    <submittedName>
        <fullName evidence="1">Gamma carbonic anhydrase family protein</fullName>
    </submittedName>
</protein>